<proteinExistence type="predicted"/>
<evidence type="ECO:0000313" key="1">
    <source>
        <dbReference type="EMBL" id="KAI9910662.1"/>
    </source>
</evidence>
<protein>
    <submittedName>
        <fullName evidence="1">Uncharacterized protein</fullName>
    </submittedName>
</protein>
<reference evidence="1 2" key="1">
    <citation type="journal article" date="2022" name="bioRxiv">
        <title>The genome of the oomycete Peronosclerospora sorghi, a cosmopolitan pathogen of maize and sorghum, is inflated with dispersed pseudogenes.</title>
        <authorList>
            <person name="Fletcher K."/>
            <person name="Martin F."/>
            <person name="Isakeit T."/>
            <person name="Cavanaugh K."/>
            <person name="Magill C."/>
            <person name="Michelmore R."/>
        </authorList>
    </citation>
    <scope>NUCLEOTIDE SEQUENCE [LARGE SCALE GENOMIC DNA]</scope>
    <source>
        <strain evidence="1">P6</strain>
    </source>
</reference>
<keyword evidence="2" id="KW-1185">Reference proteome</keyword>
<evidence type="ECO:0000313" key="2">
    <source>
        <dbReference type="Proteomes" id="UP001163321"/>
    </source>
</evidence>
<gene>
    <name evidence="1" type="ORF">PsorP6_011210</name>
</gene>
<dbReference type="EMBL" id="CM047585">
    <property type="protein sequence ID" value="KAI9910662.1"/>
    <property type="molecule type" value="Genomic_DNA"/>
</dbReference>
<comment type="caution">
    <text evidence="1">The sequence shown here is derived from an EMBL/GenBank/DDBJ whole genome shotgun (WGS) entry which is preliminary data.</text>
</comment>
<dbReference type="Proteomes" id="UP001163321">
    <property type="component" value="Chromosome 6"/>
</dbReference>
<sequence length="70" mass="8067">MRGFLDDPTQEDLCIHLKRSYQAQKALKGVQPFGQIPVLRVQAAKYKYIALDTMIGQDNRTRIHNAILRI</sequence>
<accession>A0ACC0VWS1</accession>
<organism evidence="1 2">
    <name type="scientific">Peronosclerospora sorghi</name>
    <dbReference type="NCBI Taxonomy" id="230839"/>
    <lineage>
        <taxon>Eukaryota</taxon>
        <taxon>Sar</taxon>
        <taxon>Stramenopiles</taxon>
        <taxon>Oomycota</taxon>
        <taxon>Peronosporomycetes</taxon>
        <taxon>Peronosporales</taxon>
        <taxon>Peronosporaceae</taxon>
        <taxon>Peronosclerospora</taxon>
    </lineage>
</organism>
<name>A0ACC0VWS1_9STRA</name>